<keyword evidence="4" id="KW-1185">Reference proteome</keyword>
<feature type="transmembrane region" description="Helical" evidence="1">
    <location>
        <begin position="18"/>
        <end position="39"/>
    </location>
</feature>
<keyword evidence="1" id="KW-1133">Transmembrane helix</keyword>
<proteinExistence type="predicted"/>
<dbReference type="AlphaFoldDB" id="A0A1I7S9D3"/>
<keyword evidence="1" id="KW-0812">Transmembrane</keyword>
<evidence type="ECO:0000256" key="1">
    <source>
        <dbReference type="SAM" id="Phobius"/>
    </source>
</evidence>
<evidence type="ECO:0000313" key="4">
    <source>
        <dbReference type="Proteomes" id="UP000659654"/>
    </source>
</evidence>
<gene>
    <name evidence="2" type="ORF">BXYJ_LOCUS4904</name>
</gene>
<accession>A0A1I7S9D3</accession>
<protein>
    <submittedName>
        <fullName evidence="2">(pine wood nematode) hypothetical protein</fullName>
    </submittedName>
</protein>
<evidence type="ECO:0000313" key="3">
    <source>
        <dbReference type="Proteomes" id="UP000095284"/>
    </source>
</evidence>
<dbReference type="Proteomes" id="UP000582659">
    <property type="component" value="Unassembled WGS sequence"/>
</dbReference>
<dbReference type="Proteomes" id="UP000659654">
    <property type="component" value="Unassembled WGS sequence"/>
</dbReference>
<reference evidence="2" key="2">
    <citation type="submission" date="2020-09" db="EMBL/GenBank/DDBJ databases">
        <authorList>
            <person name="Kikuchi T."/>
        </authorList>
    </citation>
    <scope>NUCLEOTIDE SEQUENCE</scope>
    <source>
        <strain evidence="2">Ka4C1</strain>
    </source>
</reference>
<dbReference type="Proteomes" id="UP000095284">
    <property type="component" value="Unplaced"/>
</dbReference>
<dbReference type="EMBL" id="CAJFDI010000002">
    <property type="protein sequence ID" value="CAD5217176.1"/>
    <property type="molecule type" value="Genomic_DNA"/>
</dbReference>
<organism evidence="3 5">
    <name type="scientific">Bursaphelenchus xylophilus</name>
    <name type="common">Pinewood nematode worm</name>
    <name type="synonym">Aphelenchoides xylophilus</name>
    <dbReference type="NCBI Taxonomy" id="6326"/>
    <lineage>
        <taxon>Eukaryota</taxon>
        <taxon>Metazoa</taxon>
        <taxon>Ecdysozoa</taxon>
        <taxon>Nematoda</taxon>
        <taxon>Chromadorea</taxon>
        <taxon>Rhabditida</taxon>
        <taxon>Tylenchina</taxon>
        <taxon>Tylenchomorpha</taxon>
        <taxon>Aphelenchoidea</taxon>
        <taxon>Aphelenchoididae</taxon>
        <taxon>Bursaphelenchus</taxon>
    </lineage>
</organism>
<dbReference type="WBParaSite" id="BXY_0962900.1">
    <property type="protein sequence ID" value="BXY_0962900.1"/>
    <property type="gene ID" value="BXY_0962900"/>
</dbReference>
<evidence type="ECO:0000313" key="2">
    <source>
        <dbReference type="EMBL" id="CAD5217176.1"/>
    </source>
</evidence>
<reference evidence="5" key="1">
    <citation type="submission" date="2016-11" db="UniProtKB">
        <authorList>
            <consortium name="WormBaseParasite"/>
        </authorList>
    </citation>
    <scope>IDENTIFICATION</scope>
</reference>
<evidence type="ECO:0000313" key="5">
    <source>
        <dbReference type="WBParaSite" id="BXY_0962900.1"/>
    </source>
</evidence>
<keyword evidence="1" id="KW-0472">Membrane</keyword>
<name>A0A1I7S9D3_BURXY</name>
<sequence length="200" mass="22792">MCICVVREEGKKDDYKPWLYFMTFLGILVVPGLTAFAIFSIHQNSDDIPGLDEKALANNFLIKSVSIHYEFAVGEEFLKGHDDMADLLKHYRRRVNYLVAIGLIHNVTTLEEDVTNWGECNLVCKRFDDLFKTVVGHLVEEHFDNFPEALKKLENKVKQIVGHVVRSIFQRNASKVLSAAKDLANNSMAIQPAVDYFISE</sequence>
<dbReference type="EMBL" id="CAJFCV020000002">
    <property type="protein sequence ID" value="CAG9100537.1"/>
    <property type="molecule type" value="Genomic_DNA"/>
</dbReference>